<name>A0A2R6X861_MARPO</name>
<dbReference type="AlphaFoldDB" id="A0A2R6X861"/>
<dbReference type="Proteomes" id="UP000244005">
    <property type="component" value="Unassembled WGS sequence"/>
</dbReference>
<protein>
    <submittedName>
        <fullName evidence="1">Uncharacterized protein</fullName>
    </submittedName>
</protein>
<evidence type="ECO:0000313" key="2">
    <source>
        <dbReference type="Proteomes" id="UP000244005"/>
    </source>
</evidence>
<dbReference type="EMBL" id="KZ772702">
    <property type="protein sequence ID" value="PTQ42296.1"/>
    <property type="molecule type" value="Genomic_DNA"/>
</dbReference>
<reference evidence="2" key="1">
    <citation type="journal article" date="2017" name="Cell">
        <title>Insights into land plant evolution garnered from the Marchantia polymorpha genome.</title>
        <authorList>
            <person name="Bowman J.L."/>
            <person name="Kohchi T."/>
            <person name="Yamato K.T."/>
            <person name="Jenkins J."/>
            <person name="Shu S."/>
            <person name="Ishizaki K."/>
            <person name="Yamaoka S."/>
            <person name="Nishihama R."/>
            <person name="Nakamura Y."/>
            <person name="Berger F."/>
            <person name="Adam C."/>
            <person name="Aki S.S."/>
            <person name="Althoff F."/>
            <person name="Araki T."/>
            <person name="Arteaga-Vazquez M.A."/>
            <person name="Balasubrmanian S."/>
            <person name="Barry K."/>
            <person name="Bauer D."/>
            <person name="Boehm C.R."/>
            <person name="Briginshaw L."/>
            <person name="Caballero-Perez J."/>
            <person name="Catarino B."/>
            <person name="Chen F."/>
            <person name="Chiyoda S."/>
            <person name="Chovatia M."/>
            <person name="Davies K.M."/>
            <person name="Delmans M."/>
            <person name="Demura T."/>
            <person name="Dierschke T."/>
            <person name="Dolan L."/>
            <person name="Dorantes-Acosta A.E."/>
            <person name="Eklund D.M."/>
            <person name="Florent S.N."/>
            <person name="Flores-Sandoval E."/>
            <person name="Fujiyama A."/>
            <person name="Fukuzawa H."/>
            <person name="Galik B."/>
            <person name="Grimanelli D."/>
            <person name="Grimwood J."/>
            <person name="Grossniklaus U."/>
            <person name="Hamada T."/>
            <person name="Haseloff J."/>
            <person name="Hetherington A.J."/>
            <person name="Higo A."/>
            <person name="Hirakawa Y."/>
            <person name="Hundley H.N."/>
            <person name="Ikeda Y."/>
            <person name="Inoue K."/>
            <person name="Inoue S.I."/>
            <person name="Ishida S."/>
            <person name="Jia Q."/>
            <person name="Kakita M."/>
            <person name="Kanazawa T."/>
            <person name="Kawai Y."/>
            <person name="Kawashima T."/>
            <person name="Kennedy M."/>
            <person name="Kinose K."/>
            <person name="Kinoshita T."/>
            <person name="Kohara Y."/>
            <person name="Koide E."/>
            <person name="Komatsu K."/>
            <person name="Kopischke S."/>
            <person name="Kubo M."/>
            <person name="Kyozuka J."/>
            <person name="Lagercrantz U."/>
            <person name="Lin S.S."/>
            <person name="Lindquist E."/>
            <person name="Lipzen A.M."/>
            <person name="Lu C.W."/>
            <person name="De Luna E."/>
            <person name="Martienssen R.A."/>
            <person name="Minamino N."/>
            <person name="Mizutani M."/>
            <person name="Mizutani M."/>
            <person name="Mochizuki N."/>
            <person name="Monte I."/>
            <person name="Mosher R."/>
            <person name="Nagasaki H."/>
            <person name="Nakagami H."/>
            <person name="Naramoto S."/>
            <person name="Nishitani K."/>
            <person name="Ohtani M."/>
            <person name="Okamoto T."/>
            <person name="Okumura M."/>
            <person name="Phillips J."/>
            <person name="Pollak B."/>
            <person name="Reinders A."/>
            <person name="Rovekamp M."/>
            <person name="Sano R."/>
            <person name="Sawa S."/>
            <person name="Schmid M.W."/>
            <person name="Shirakawa M."/>
            <person name="Solano R."/>
            <person name="Spunde A."/>
            <person name="Suetsugu N."/>
            <person name="Sugano S."/>
            <person name="Sugiyama A."/>
            <person name="Sun R."/>
            <person name="Suzuki Y."/>
            <person name="Takenaka M."/>
            <person name="Takezawa D."/>
            <person name="Tomogane H."/>
            <person name="Tsuzuki M."/>
            <person name="Ueda T."/>
            <person name="Umeda M."/>
            <person name="Ward J.M."/>
            <person name="Watanabe Y."/>
            <person name="Yazaki K."/>
            <person name="Yokoyama R."/>
            <person name="Yoshitake Y."/>
            <person name="Yotsui I."/>
            <person name="Zachgo S."/>
            <person name="Schmutz J."/>
        </authorList>
    </citation>
    <scope>NUCLEOTIDE SEQUENCE [LARGE SCALE GENOMIC DNA]</scope>
    <source>
        <strain evidence="2">Tak-1</strain>
    </source>
</reference>
<dbReference type="Gramene" id="Mp8g17090.1">
    <property type="protein sequence ID" value="Mp8g17090.1.cds1"/>
    <property type="gene ID" value="Mp8g17090"/>
</dbReference>
<organism evidence="1 2">
    <name type="scientific">Marchantia polymorpha</name>
    <name type="common">Common liverwort</name>
    <name type="synonym">Marchantia aquatica</name>
    <dbReference type="NCBI Taxonomy" id="3197"/>
    <lineage>
        <taxon>Eukaryota</taxon>
        <taxon>Viridiplantae</taxon>
        <taxon>Streptophyta</taxon>
        <taxon>Embryophyta</taxon>
        <taxon>Marchantiophyta</taxon>
        <taxon>Marchantiopsida</taxon>
        <taxon>Marchantiidae</taxon>
        <taxon>Marchantiales</taxon>
        <taxon>Marchantiaceae</taxon>
        <taxon>Marchantia</taxon>
    </lineage>
</organism>
<sequence>MAMPSYPSALAKFVGAIRWWSIDDECRPFDRRVLILQHSRASYVAALVVNCFIFSPRLDSGQVPRSSPSLCHLICRTLFKVKCLLDRGKGWSQLTEDSSLR</sequence>
<accession>A0A2R6X861</accession>
<evidence type="ECO:0000313" key="1">
    <source>
        <dbReference type="EMBL" id="PTQ42296.1"/>
    </source>
</evidence>
<keyword evidence="2" id="KW-1185">Reference proteome</keyword>
<proteinExistence type="predicted"/>
<gene>
    <name evidence="1" type="ORF">MARPO_0030s0042</name>
</gene>